<dbReference type="AlphaFoldDB" id="A0A1C3KAQ4"/>
<dbReference type="Proteomes" id="UP000219799">
    <property type="component" value="Chromosome 4"/>
</dbReference>
<organism evidence="2 3">
    <name type="scientific">Plasmodium malariae</name>
    <dbReference type="NCBI Taxonomy" id="5858"/>
    <lineage>
        <taxon>Eukaryota</taxon>
        <taxon>Sar</taxon>
        <taxon>Alveolata</taxon>
        <taxon>Apicomplexa</taxon>
        <taxon>Aconoidasida</taxon>
        <taxon>Haemosporida</taxon>
        <taxon>Plasmodiidae</taxon>
        <taxon>Plasmodium</taxon>
        <taxon>Plasmodium (Plasmodium)</taxon>
    </lineage>
</organism>
<evidence type="ECO:0000256" key="1">
    <source>
        <dbReference type="SAM" id="Coils"/>
    </source>
</evidence>
<accession>A0A1C3KAQ4</accession>
<reference evidence="2 3" key="1">
    <citation type="submission" date="2016-06" db="EMBL/GenBank/DDBJ databases">
        <authorList>
            <consortium name="Pathogen Informatics"/>
        </authorList>
    </citation>
    <scope>NUCLEOTIDE SEQUENCE [LARGE SCALE GENOMIC DNA]</scope>
    <source>
        <strain evidence="2">PmlGA01</strain>
    </source>
</reference>
<evidence type="ECO:0000313" key="3">
    <source>
        <dbReference type="Proteomes" id="UP000219799"/>
    </source>
</evidence>
<sequence length="243" mass="29425">MKGKGMMKLRYLDSKGALYSNGIIYEQNEDLWKRTNNPNYNLVKNYSELQDLLSKEEAQFELVKKEVHLLQKQKDLLQWHICNNIKKLSMKRSEKKFKEETRSKLETKLKLLKDKTKINKFEHDTLEEEVNKFEEALEKQMDIKSNTEMKFSEWLNKKDEYLKDITQERISAFKERKKRQNQLKKLLMVTKQENNKNFNIDYLQKCEINLINEIKNYRNYKTFETKRAKDLINELSFNGFRVS</sequence>
<dbReference type="EMBL" id="LT594492">
    <property type="protein sequence ID" value="SBT70548.1"/>
    <property type="molecule type" value="Genomic_DNA"/>
</dbReference>
<proteinExistence type="predicted"/>
<keyword evidence="1" id="KW-0175">Coiled coil</keyword>
<feature type="coiled-coil region" evidence="1">
    <location>
        <begin position="46"/>
        <end position="143"/>
    </location>
</feature>
<gene>
    <name evidence="2" type="primary">PmlGA01_040009200</name>
    <name evidence="2" type="ORF">PMLGA01_040009200</name>
</gene>
<evidence type="ECO:0000313" key="2">
    <source>
        <dbReference type="EMBL" id="SBT70548.1"/>
    </source>
</evidence>
<dbReference type="VEuPathDB" id="PlasmoDB:PmUG01_04017100"/>
<protein>
    <submittedName>
        <fullName evidence="2">Uncharacterized protein</fullName>
    </submittedName>
</protein>
<name>A0A1C3KAQ4_PLAMA</name>